<name>A0A2C6KV08_9APIC</name>
<gene>
    <name evidence="2" type="ORF">CSUI_005493</name>
</gene>
<feature type="signal peptide" evidence="1">
    <location>
        <begin position="1"/>
        <end position="32"/>
    </location>
</feature>
<sequence>MGHESSFFRLSFVTAVLFFTVATSDFSSPVQATKTRSGNGITEANVALNIPRKGL</sequence>
<evidence type="ECO:0000313" key="2">
    <source>
        <dbReference type="EMBL" id="PHJ20669.1"/>
    </source>
</evidence>
<protein>
    <submittedName>
        <fullName evidence="2">Uncharacterized protein</fullName>
    </submittedName>
</protein>
<dbReference type="GeneID" id="94428880"/>
<keyword evidence="1" id="KW-0732">Signal</keyword>
<dbReference type="AlphaFoldDB" id="A0A2C6KV08"/>
<evidence type="ECO:0000313" key="3">
    <source>
        <dbReference type="Proteomes" id="UP000221165"/>
    </source>
</evidence>
<evidence type="ECO:0000256" key="1">
    <source>
        <dbReference type="SAM" id="SignalP"/>
    </source>
</evidence>
<accession>A0A2C6KV08</accession>
<dbReference type="EMBL" id="MIGC01002662">
    <property type="protein sequence ID" value="PHJ20669.1"/>
    <property type="molecule type" value="Genomic_DNA"/>
</dbReference>
<reference evidence="2 3" key="1">
    <citation type="journal article" date="2017" name="Int. J. Parasitol.">
        <title>The genome of the protozoan parasite Cystoisospora suis and a reverse vaccinology approach to identify vaccine candidates.</title>
        <authorList>
            <person name="Palmieri N."/>
            <person name="Shrestha A."/>
            <person name="Ruttkowski B."/>
            <person name="Beck T."/>
            <person name="Vogl C."/>
            <person name="Tomley F."/>
            <person name="Blake D.P."/>
            <person name="Joachim A."/>
        </authorList>
    </citation>
    <scope>NUCLEOTIDE SEQUENCE [LARGE SCALE GENOMIC DNA]</scope>
    <source>
        <strain evidence="2 3">Wien I</strain>
    </source>
</reference>
<proteinExistence type="predicted"/>
<dbReference type="VEuPathDB" id="ToxoDB:CSUI_005493"/>
<dbReference type="Proteomes" id="UP000221165">
    <property type="component" value="Unassembled WGS sequence"/>
</dbReference>
<organism evidence="2 3">
    <name type="scientific">Cystoisospora suis</name>
    <dbReference type="NCBI Taxonomy" id="483139"/>
    <lineage>
        <taxon>Eukaryota</taxon>
        <taxon>Sar</taxon>
        <taxon>Alveolata</taxon>
        <taxon>Apicomplexa</taxon>
        <taxon>Conoidasida</taxon>
        <taxon>Coccidia</taxon>
        <taxon>Eucoccidiorida</taxon>
        <taxon>Eimeriorina</taxon>
        <taxon>Sarcocystidae</taxon>
        <taxon>Cystoisospora</taxon>
    </lineage>
</organism>
<feature type="chain" id="PRO_5012790356" evidence="1">
    <location>
        <begin position="33"/>
        <end position="55"/>
    </location>
</feature>
<feature type="non-terminal residue" evidence="2">
    <location>
        <position position="55"/>
    </location>
</feature>
<keyword evidence="3" id="KW-1185">Reference proteome</keyword>
<dbReference type="RefSeq" id="XP_067922355.1">
    <property type="nucleotide sequence ID" value="XM_068065669.1"/>
</dbReference>
<comment type="caution">
    <text evidence="2">The sequence shown here is derived from an EMBL/GenBank/DDBJ whole genome shotgun (WGS) entry which is preliminary data.</text>
</comment>